<reference evidence="8 9" key="1">
    <citation type="journal article" date="2014" name="BMC Genomics">
        <title>Comparison of environmental and isolate Sulfobacillus genomes reveals diverse carbon, sulfur, nitrogen, and hydrogen metabolisms.</title>
        <authorList>
            <person name="Justice N.B."/>
            <person name="Norman A."/>
            <person name="Brown C.T."/>
            <person name="Singh A."/>
            <person name="Thomas B.C."/>
            <person name="Banfield J.F."/>
        </authorList>
    </citation>
    <scope>NUCLEOTIDE SEQUENCE [LARGE SCALE GENOMIC DNA]</scope>
    <source>
        <strain evidence="8">AMDSBA3</strain>
    </source>
</reference>
<dbReference type="PANTHER" id="PTHR18895:SF74">
    <property type="entry name" value="MTRF1L RELEASE FACTOR GLUTAMINE METHYLTRANSFERASE"/>
    <property type="match status" value="1"/>
</dbReference>
<evidence type="ECO:0000256" key="4">
    <source>
        <dbReference type="ARBA" id="ARBA00048391"/>
    </source>
</evidence>
<comment type="caution">
    <text evidence="5">Lacks conserved residue(s) required for the propagation of feature annotation.</text>
</comment>
<dbReference type="Gene3D" id="3.40.50.150">
    <property type="entry name" value="Vaccinia Virus protein VP39"/>
    <property type="match status" value="1"/>
</dbReference>
<dbReference type="GO" id="GO:0032259">
    <property type="term" value="P:methylation"/>
    <property type="evidence" value="ECO:0007669"/>
    <property type="project" value="UniProtKB-KW"/>
</dbReference>
<dbReference type="InterPro" id="IPR040758">
    <property type="entry name" value="PrmC_N"/>
</dbReference>
<gene>
    <name evidence="5 8" type="primary">prmC</name>
    <name evidence="8" type="ORF">C7B45_14205</name>
</gene>
<dbReference type="EMBL" id="PXYV01000056">
    <property type="protein sequence ID" value="PSR20590.1"/>
    <property type="molecule type" value="Genomic_DNA"/>
</dbReference>
<dbReference type="Proteomes" id="UP000241848">
    <property type="component" value="Unassembled WGS sequence"/>
</dbReference>
<feature type="binding site" evidence="5">
    <location>
        <position position="182"/>
    </location>
    <ligand>
        <name>S-adenosyl-L-methionine</name>
        <dbReference type="ChEBI" id="CHEBI:59789"/>
    </ligand>
</feature>
<dbReference type="InterPro" id="IPR004556">
    <property type="entry name" value="HemK-like"/>
</dbReference>
<dbReference type="Pfam" id="PF17827">
    <property type="entry name" value="PrmC_N"/>
    <property type="match status" value="1"/>
</dbReference>
<dbReference type="Pfam" id="PF05175">
    <property type="entry name" value="MTS"/>
    <property type="match status" value="1"/>
</dbReference>
<comment type="function">
    <text evidence="5">Methylates the class 1 translation termination release factors RF1/PrfA and RF2/PrfB on the glutamine residue of the universally conserved GGQ motif.</text>
</comment>
<proteinExistence type="inferred from homology"/>
<dbReference type="InterPro" id="IPR007848">
    <property type="entry name" value="Small_mtfrase_dom"/>
</dbReference>
<evidence type="ECO:0000256" key="1">
    <source>
        <dbReference type="ARBA" id="ARBA00022603"/>
    </source>
</evidence>
<evidence type="ECO:0000313" key="9">
    <source>
        <dbReference type="Proteomes" id="UP000241848"/>
    </source>
</evidence>
<evidence type="ECO:0000259" key="7">
    <source>
        <dbReference type="Pfam" id="PF17827"/>
    </source>
</evidence>
<feature type="binding site" evidence="5">
    <location>
        <position position="141"/>
    </location>
    <ligand>
        <name>S-adenosyl-L-methionine</name>
        <dbReference type="ChEBI" id="CHEBI:59789"/>
    </ligand>
</feature>
<dbReference type="NCBIfam" id="TIGR00536">
    <property type="entry name" value="hemK_fam"/>
    <property type="match status" value="1"/>
</dbReference>
<dbReference type="InterPro" id="IPR019874">
    <property type="entry name" value="RF_methyltr_PrmC"/>
</dbReference>
<dbReference type="InterPro" id="IPR029063">
    <property type="entry name" value="SAM-dependent_MTases_sf"/>
</dbReference>
<sequence length="275" mass="30276">MQWRQLMQRLVEALRRGQIPEPEREAQYLLQWATGRTYADWIAWGGIVDDGAVHRANVALGRRLAREPLAYITGQREFYGLNLAVSPAVLIPRPETENLVQTVLSVVRPSPMRVVDVGCGCGAIALAVKATRPAWMVYGADVSASALALADQNGRRLGLSVRWIQSDLLVNVPSPLDIIVANLPYVDLAEQSHMSPETRYEPPLALFAEDGGLALIRRLIEMSAGWLRASGWIFLECSPAQAHSVSQTLKSFGFGQVSIAQDYAGLDRVVFGRRT</sequence>
<feature type="domain" description="Methyltransferase small" evidence="6">
    <location>
        <begin position="110"/>
        <end position="190"/>
    </location>
</feature>
<dbReference type="CDD" id="cd02440">
    <property type="entry name" value="AdoMet_MTases"/>
    <property type="match status" value="1"/>
</dbReference>
<dbReference type="HAMAP" id="MF_02126">
    <property type="entry name" value="RF_methyltr_PrmC"/>
    <property type="match status" value="1"/>
</dbReference>
<keyword evidence="3 5" id="KW-0949">S-adenosyl-L-methionine</keyword>
<evidence type="ECO:0000256" key="2">
    <source>
        <dbReference type="ARBA" id="ARBA00022679"/>
    </source>
</evidence>
<protein>
    <recommendedName>
        <fullName evidence="5">Release factor glutamine methyltransferase</fullName>
        <shortName evidence="5">RF MTase</shortName>
        <ecNumber evidence="5">2.1.1.297</ecNumber>
    </recommendedName>
    <alternativeName>
        <fullName evidence="5">N5-glutamine methyltransferase PrmC</fullName>
    </alternativeName>
    <alternativeName>
        <fullName evidence="5">Protein-(glutamine-N5) MTase PrmC</fullName>
    </alternativeName>
    <alternativeName>
        <fullName evidence="5">Protein-glutamine N-methyltransferase PrmC</fullName>
    </alternativeName>
</protein>
<comment type="caution">
    <text evidence="8">The sequence shown here is derived from an EMBL/GenBank/DDBJ whole genome shotgun (WGS) entry which is preliminary data.</text>
</comment>
<dbReference type="AlphaFoldDB" id="A0A2T2WEE2"/>
<evidence type="ECO:0000256" key="5">
    <source>
        <dbReference type="HAMAP-Rule" id="MF_02126"/>
    </source>
</evidence>
<dbReference type="InterPro" id="IPR050320">
    <property type="entry name" value="N5-glutamine_MTase"/>
</dbReference>
<organism evidence="8 9">
    <name type="scientific">Sulfobacillus acidophilus</name>
    <dbReference type="NCBI Taxonomy" id="53633"/>
    <lineage>
        <taxon>Bacteria</taxon>
        <taxon>Bacillati</taxon>
        <taxon>Bacillota</taxon>
        <taxon>Clostridia</taxon>
        <taxon>Eubacteriales</taxon>
        <taxon>Clostridiales Family XVII. Incertae Sedis</taxon>
        <taxon>Sulfobacillus</taxon>
    </lineage>
</organism>
<evidence type="ECO:0000313" key="8">
    <source>
        <dbReference type="EMBL" id="PSR20590.1"/>
    </source>
</evidence>
<dbReference type="EC" id="2.1.1.297" evidence="5"/>
<comment type="catalytic activity">
    <reaction evidence="4 5">
        <text>L-glutaminyl-[peptide chain release factor] + S-adenosyl-L-methionine = N(5)-methyl-L-glutaminyl-[peptide chain release factor] + S-adenosyl-L-homocysteine + H(+)</text>
        <dbReference type="Rhea" id="RHEA:42896"/>
        <dbReference type="Rhea" id="RHEA-COMP:10271"/>
        <dbReference type="Rhea" id="RHEA-COMP:10272"/>
        <dbReference type="ChEBI" id="CHEBI:15378"/>
        <dbReference type="ChEBI" id="CHEBI:30011"/>
        <dbReference type="ChEBI" id="CHEBI:57856"/>
        <dbReference type="ChEBI" id="CHEBI:59789"/>
        <dbReference type="ChEBI" id="CHEBI:61891"/>
        <dbReference type="EC" id="2.1.1.297"/>
    </reaction>
</comment>
<feature type="binding site" evidence="5">
    <location>
        <begin position="118"/>
        <end position="122"/>
    </location>
    <ligand>
        <name>S-adenosyl-L-methionine</name>
        <dbReference type="ChEBI" id="CHEBI:59789"/>
    </ligand>
</feature>
<comment type="similarity">
    <text evidence="5">Belongs to the protein N5-glutamine methyltransferase family. PrmC subfamily.</text>
</comment>
<dbReference type="PANTHER" id="PTHR18895">
    <property type="entry name" value="HEMK METHYLTRANSFERASE"/>
    <property type="match status" value="1"/>
</dbReference>
<feature type="domain" description="Release factor glutamine methyltransferase N-terminal" evidence="7">
    <location>
        <begin position="5"/>
        <end position="74"/>
    </location>
</feature>
<dbReference type="SUPFAM" id="SSF53335">
    <property type="entry name" value="S-adenosyl-L-methionine-dependent methyltransferases"/>
    <property type="match status" value="1"/>
</dbReference>
<accession>A0A2T2WEE2</accession>
<evidence type="ECO:0000259" key="6">
    <source>
        <dbReference type="Pfam" id="PF05175"/>
    </source>
</evidence>
<keyword evidence="1 5" id="KW-0489">Methyltransferase</keyword>
<dbReference type="GO" id="GO:0102559">
    <property type="term" value="F:peptide chain release factor N(5)-glutamine methyltransferase activity"/>
    <property type="evidence" value="ECO:0007669"/>
    <property type="project" value="UniProtKB-EC"/>
</dbReference>
<evidence type="ECO:0000256" key="3">
    <source>
        <dbReference type="ARBA" id="ARBA00022691"/>
    </source>
</evidence>
<keyword evidence="2 5" id="KW-0808">Transferase</keyword>
<dbReference type="NCBIfam" id="TIGR03534">
    <property type="entry name" value="RF_mod_PrmC"/>
    <property type="match status" value="1"/>
</dbReference>
<name>A0A2T2WEE2_9FIRM</name>
<dbReference type="Gene3D" id="1.10.8.10">
    <property type="entry name" value="DNA helicase RuvA subunit, C-terminal domain"/>
    <property type="match status" value="1"/>
</dbReference>